<organism evidence="4 7">
    <name type="scientific">Myxococcus virescens</name>
    <dbReference type="NCBI Taxonomy" id="83456"/>
    <lineage>
        <taxon>Bacteria</taxon>
        <taxon>Pseudomonadati</taxon>
        <taxon>Myxococcota</taxon>
        <taxon>Myxococcia</taxon>
        <taxon>Myxococcales</taxon>
        <taxon>Cystobacterineae</taxon>
        <taxon>Myxococcaceae</taxon>
        <taxon>Myxococcus</taxon>
    </lineage>
</organism>
<keyword evidence="1" id="KW-0560">Oxidoreductase</keyword>
<evidence type="ECO:0000256" key="1">
    <source>
        <dbReference type="ARBA" id="ARBA00023002"/>
    </source>
</evidence>
<dbReference type="GO" id="GO:0016491">
    <property type="term" value="F:oxidoreductase activity"/>
    <property type="evidence" value="ECO:0007669"/>
    <property type="project" value="UniProtKB-KW"/>
</dbReference>
<dbReference type="PANTHER" id="PTHR43364">
    <property type="entry name" value="NADH-SPECIFIC METHYLGLYOXAL REDUCTASE-RELATED"/>
    <property type="match status" value="1"/>
</dbReference>
<name>A0A511HIN0_9BACT</name>
<dbReference type="PROSITE" id="PS00062">
    <property type="entry name" value="ALDOKETO_REDUCTASE_2"/>
    <property type="match status" value="1"/>
</dbReference>
<dbReference type="InterPro" id="IPR023210">
    <property type="entry name" value="NADP_OxRdtase_dom"/>
</dbReference>
<dbReference type="Gene3D" id="3.20.20.100">
    <property type="entry name" value="NADP-dependent oxidoreductase domain"/>
    <property type="match status" value="1"/>
</dbReference>
<evidence type="ECO:0000259" key="3">
    <source>
        <dbReference type="Pfam" id="PF00248"/>
    </source>
</evidence>
<evidence type="ECO:0000256" key="2">
    <source>
        <dbReference type="SAM" id="MobiDB-lite"/>
    </source>
</evidence>
<proteinExistence type="predicted"/>
<reference evidence="4 7" key="2">
    <citation type="submission" date="2019-07" db="EMBL/GenBank/DDBJ databases">
        <title>Whole genome shotgun sequence of Myxococcus virescens NBRC 100334.</title>
        <authorList>
            <person name="Hosoyama A."/>
            <person name="Uohara A."/>
            <person name="Ohji S."/>
            <person name="Ichikawa N."/>
        </authorList>
    </citation>
    <scope>NUCLEOTIDE SEQUENCE [LARGE SCALE GENOMIC DNA]</scope>
    <source>
        <strain evidence="4 7">NBRC 100334</strain>
    </source>
</reference>
<protein>
    <submittedName>
        <fullName evidence="4">General stress protein 69</fullName>
    </submittedName>
    <submittedName>
        <fullName evidence="5">Predicted oxidoreductase</fullName>
    </submittedName>
</protein>
<dbReference type="RefSeq" id="WP_090493402.1">
    <property type="nucleotide sequence ID" value="NZ_BJVY01000034.1"/>
</dbReference>
<dbReference type="Proteomes" id="UP000321224">
    <property type="component" value="Unassembled WGS sequence"/>
</dbReference>
<dbReference type="Pfam" id="PF00248">
    <property type="entry name" value="Aldo_ket_red"/>
    <property type="match status" value="1"/>
</dbReference>
<dbReference type="InterPro" id="IPR020471">
    <property type="entry name" value="AKR"/>
</dbReference>
<accession>A0A511HIN0</accession>
<gene>
    <name evidence="4" type="primary">yhdN</name>
    <name evidence="4" type="ORF">MVI01_52140</name>
    <name evidence="5" type="ORF">SAMN04488504_11474</name>
</gene>
<dbReference type="InterPro" id="IPR036812">
    <property type="entry name" value="NAD(P)_OxRdtase_dom_sf"/>
</dbReference>
<dbReference type="InterPro" id="IPR050523">
    <property type="entry name" value="AKR_Detox_Biosynth"/>
</dbReference>
<keyword evidence="6" id="KW-1185">Reference proteome</keyword>
<comment type="caution">
    <text evidence="4">The sequence shown here is derived from an EMBL/GenBank/DDBJ whole genome shotgun (WGS) entry which is preliminary data.</text>
</comment>
<dbReference type="EMBL" id="BJVY01000034">
    <property type="protein sequence ID" value="GEL73430.1"/>
    <property type="molecule type" value="Genomic_DNA"/>
</dbReference>
<sequence>MEYASILGISAPTSRVGLGTWAMGGSQWGGTDDDESVRTIHAALDLGITLIDTAPAYGFGHSEEVVGRALAERGGRELVVVATKVGLERRGDGVIRNSSRQQVIQELEVSLRRLRTDYVDLYQVHWPDFSTPYEETAQALLDLQRAGKVRAIGVSNYSIEAMERFRRVAPLASAQPPLNLFEREALEDIIPWCRTNGVATLTYGALCRGLLAGTMNENTRFEGDDLRKTDPKFLPPRYAQYLQAVQRLAQFARERYDKGVLPFAVRWVLDQPGVTAALWGARHPGELEPLRDVMGWRLDDEALTYTDSVVNESVPEPVGPEFMAPPERRPEESGERPGASV</sequence>
<dbReference type="AlphaFoldDB" id="A0A511HIN0"/>
<evidence type="ECO:0000313" key="4">
    <source>
        <dbReference type="EMBL" id="GEL73430.1"/>
    </source>
</evidence>
<evidence type="ECO:0000313" key="5">
    <source>
        <dbReference type="EMBL" id="SDE89337.1"/>
    </source>
</evidence>
<evidence type="ECO:0000313" key="7">
    <source>
        <dbReference type="Proteomes" id="UP000321224"/>
    </source>
</evidence>
<dbReference type="PRINTS" id="PR00069">
    <property type="entry name" value="ALDKETRDTASE"/>
</dbReference>
<reference evidence="5 6" key="1">
    <citation type="submission" date="2016-10" db="EMBL/GenBank/DDBJ databases">
        <authorList>
            <person name="Varghese N."/>
            <person name="Submissions S."/>
        </authorList>
    </citation>
    <scope>NUCLEOTIDE SEQUENCE [LARGE SCALE GENOMIC DNA]</scope>
    <source>
        <strain evidence="5 6">DSM 2260</strain>
    </source>
</reference>
<dbReference type="PANTHER" id="PTHR43364:SF4">
    <property type="entry name" value="NAD(P)-LINKED OXIDOREDUCTASE SUPERFAMILY PROTEIN"/>
    <property type="match status" value="1"/>
</dbReference>
<dbReference type="EMBL" id="FNAJ01000014">
    <property type="protein sequence ID" value="SDE89337.1"/>
    <property type="molecule type" value="Genomic_DNA"/>
</dbReference>
<feature type="compositionally biased region" description="Basic and acidic residues" evidence="2">
    <location>
        <begin position="326"/>
        <end position="335"/>
    </location>
</feature>
<dbReference type="InterPro" id="IPR018170">
    <property type="entry name" value="Aldo/ket_reductase_CS"/>
</dbReference>
<feature type="region of interest" description="Disordered" evidence="2">
    <location>
        <begin position="309"/>
        <end position="341"/>
    </location>
</feature>
<dbReference type="Proteomes" id="UP000198717">
    <property type="component" value="Unassembled WGS sequence"/>
</dbReference>
<dbReference type="GO" id="GO:0005829">
    <property type="term" value="C:cytosol"/>
    <property type="evidence" value="ECO:0007669"/>
    <property type="project" value="TreeGrafter"/>
</dbReference>
<dbReference type="SUPFAM" id="SSF51430">
    <property type="entry name" value="NAD(P)-linked oxidoreductase"/>
    <property type="match status" value="1"/>
</dbReference>
<feature type="domain" description="NADP-dependent oxidoreductase" evidence="3">
    <location>
        <begin position="16"/>
        <end position="309"/>
    </location>
</feature>
<evidence type="ECO:0000313" key="6">
    <source>
        <dbReference type="Proteomes" id="UP000198717"/>
    </source>
</evidence>